<accession>A0A8D8NRB9</accession>
<keyword evidence="1" id="KW-1133">Transmembrane helix</keyword>
<organism evidence="2">
    <name type="scientific">Culex pipiens</name>
    <name type="common">House mosquito</name>
    <dbReference type="NCBI Taxonomy" id="7175"/>
    <lineage>
        <taxon>Eukaryota</taxon>
        <taxon>Metazoa</taxon>
        <taxon>Ecdysozoa</taxon>
        <taxon>Arthropoda</taxon>
        <taxon>Hexapoda</taxon>
        <taxon>Insecta</taxon>
        <taxon>Pterygota</taxon>
        <taxon>Neoptera</taxon>
        <taxon>Endopterygota</taxon>
        <taxon>Diptera</taxon>
        <taxon>Nematocera</taxon>
        <taxon>Culicoidea</taxon>
        <taxon>Culicidae</taxon>
        <taxon>Culicinae</taxon>
        <taxon>Culicini</taxon>
        <taxon>Culex</taxon>
        <taxon>Culex</taxon>
    </lineage>
</organism>
<dbReference type="EMBL" id="HBUE01186471">
    <property type="protein sequence ID" value="CAG6522963.1"/>
    <property type="molecule type" value="Transcribed_RNA"/>
</dbReference>
<dbReference type="AlphaFoldDB" id="A0A8D8NRB9"/>
<sequence>MIREAGRTAVSMQNAMTRLTPCMLFDSLYSCDRWFLNEDSSTASMKSVQTTTMVGHSTTTTGLSCFFTSLSYFSTALYVHKALFAHIIIFAALKFLNSFPTPSSHRFKFFHKLSFKKTRSQFNISTKV</sequence>
<reference evidence="2" key="1">
    <citation type="submission" date="2021-05" db="EMBL/GenBank/DDBJ databases">
        <authorList>
            <person name="Alioto T."/>
            <person name="Alioto T."/>
            <person name="Gomez Garrido J."/>
        </authorList>
    </citation>
    <scope>NUCLEOTIDE SEQUENCE</scope>
</reference>
<keyword evidence="1" id="KW-0472">Membrane</keyword>
<evidence type="ECO:0000256" key="1">
    <source>
        <dbReference type="SAM" id="Phobius"/>
    </source>
</evidence>
<name>A0A8D8NRB9_CULPI</name>
<evidence type="ECO:0000313" key="2">
    <source>
        <dbReference type="EMBL" id="CAG6574600.1"/>
    </source>
</evidence>
<dbReference type="EMBL" id="HBUE01292209">
    <property type="protein sequence ID" value="CAG6574600.1"/>
    <property type="molecule type" value="Transcribed_RNA"/>
</dbReference>
<proteinExistence type="predicted"/>
<keyword evidence="1" id="KW-0812">Transmembrane</keyword>
<feature type="transmembrane region" description="Helical" evidence="1">
    <location>
        <begin position="77"/>
        <end position="96"/>
    </location>
</feature>
<protein>
    <submittedName>
        <fullName evidence="2">(northern house mosquito) hypothetical protein</fullName>
    </submittedName>
</protein>